<keyword evidence="1" id="KW-0880">Kelch repeat</keyword>
<dbReference type="InterPro" id="IPR036047">
    <property type="entry name" value="F-box-like_dom_sf"/>
</dbReference>
<organism evidence="4 5">
    <name type="scientific">Spinacia oleracea</name>
    <name type="common">Spinach</name>
    <dbReference type="NCBI Taxonomy" id="3562"/>
    <lineage>
        <taxon>Eukaryota</taxon>
        <taxon>Viridiplantae</taxon>
        <taxon>Streptophyta</taxon>
        <taxon>Embryophyta</taxon>
        <taxon>Tracheophyta</taxon>
        <taxon>Spermatophyta</taxon>
        <taxon>Magnoliopsida</taxon>
        <taxon>eudicotyledons</taxon>
        <taxon>Gunneridae</taxon>
        <taxon>Pentapetalae</taxon>
        <taxon>Caryophyllales</taxon>
        <taxon>Chenopodiaceae</taxon>
        <taxon>Chenopodioideae</taxon>
        <taxon>Anserineae</taxon>
        <taxon>Spinacia</taxon>
    </lineage>
</organism>
<accession>A0A9R0JSU2</accession>
<dbReference type="RefSeq" id="XP_021845724.2">
    <property type="nucleotide sequence ID" value="XM_021990032.2"/>
</dbReference>
<dbReference type="KEGG" id="soe:110785572"/>
<dbReference type="Gene3D" id="2.120.10.80">
    <property type="entry name" value="Kelch-type beta propeller"/>
    <property type="match status" value="2"/>
</dbReference>
<dbReference type="SMART" id="SM00256">
    <property type="entry name" value="FBOX"/>
    <property type="match status" value="1"/>
</dbReference>
<dbReference type="InterPro" id="IPR015915">
    <property type="entry name" value="Kelch-typ_b-propeller"/>
</dbReference>
<evidence type="ECO:0000259" key="3">
    <source>
        <dbReference type="PROSITE" id="PS50181"/>
    </source>
</evidence>
<dbReference type="GeneID" id="110785572"/>
<sequence>MSYDDGSTSSYTTTGEPNKKPINNSSSFSSNQTNNFPPFPLLFMGESSNNHHNFDNSPISNLVQDHFFSILLLLPINSILSFAQTCKKFNSLASSDALWEPICRRDWGPTCVDSLKSSCFVANYGEVNYMPWMKVYKQVAQLGSVSCLKLSDPVVHTLVPCPRASHSLNFVSNCLVLFGGGCEGGRHLDDTWIACLGYDLKTILKWQKVTSGFPSGRFGHTCVVSGEYFILFGGINDHGVRLNDTWVGNIVHSETIGITLFWRLLDVGSTAPLPPPRGAHAGCCMENRRMLIHGGIGPDGVRLGDLWILEMSENFSHGTWHEILTNLSPPPRSGHTLTCINHTQTLLFGGRGLGYDVLDDVWIFDASSEGNPHWVLVQFDLSSTPWGSNLPRVGHSATLILGGKLLMYGGENSQRCRKNDFWLFDVNAVKKQPFSSRMWRKLKSRGYKPKARSFHAACSDDSGRLVYVFGGMVDGLLPPAEQSGLGFDGDVFAVELCLSG</sequence>
<reference evidence="4" key="1">
    <citation type="journal article" date="2021" name="Nat. Commun.">
        <title>Genomic analyses provide insights into spinach domestication and the genetic basis of agronomic traits.</title>
        <authorList>
            <person name="Cai X."/>
            <person name="Sun X."/>
            <person name="Xu C."/>
            <person name="Sun H."/>
            <person name="Wang X."/>
            <person name="Ge C."/>
            <person name="Zhang Z."/>
            <person name="Wang Q."/>
            <person name="Fei Z."/>
            <person name="Jiao C."/>
            <person name="Wang Q."/>
        </authorList>
    </citation>
    <scope>NUCLEOTIDE SEQUENCE [LARGE SCALE GENOMIC DNA]</scope>
    <source>
        <strain evidence="4">cv. Varoflay</strain>
    </source>
</reference>
<dbReference type="InterPro" id="IPR001810">
    <property type="entry name" value="F-box_dom"/>
</dbReference>
<name>A0A9R0JSU2_SPIOL</name>
<dbReference type="PANTHER" id="PTHR46175">
    <property type="entry name" value="BACTERIOOPSIN TRANSCRIPTIONAL ACTIVATOR"/>
    <property type="match status" value="1"/>
</dbReference>
<dbReference type="SUPFAM" id="SSF81383">
    <property type="entry name" value="F-box domain"/>
    <property type="match status" value="1"/>
</dbReference>
<dbReference type="Pfam" id="PF12937">
    <property type="entry name" value="F-box-like"/>
    <property type="match status" value="1"/>
</dbReference>
<evidence type="ECO:0000256" key="1">
    <source>
        <dbReference type="ARBA" id="ARBA00022441"/>
    </source>
</evidence>
<evidence type="ECO:0000256" key="2">
    <source>
        <dbReference type="SAM" id="MobiDB-lite"/>
    </source>
</evidence>
<feature type="region of interest" description="Disordered" evidence="2">
    <location>
        <begin position="1"/>
        <end position="31"/>
    </location>
</feature>
<evidence type="ECO:0000313" key="5">
    <source>
        <dbReference type="RefSeq" id="XP_021845724.2"/>
    </source>
</evidence>
<dbReference type="Gene3D" id="1.20.1280.50">
    <property type="match status" value="1"/>
</dbReference>
<dbReference type="PROSITE" id="PS50181">
    <property type="entry name" value="FBOX"/>
    <property type="match status" value="1"/>
</dbReference>
<dbReference type="Pfam" id="PF24681">
    <property type="entry name" value="Kelch_KLHDC2_KLHL20_DRC7"/>
    <property type="match status" value="3"/>
</dbReference>
<dbReference type="SUPFAM" id="SSF117281">
    <property type="entry name" value="Kelch motif"/>
    <property type="match status" value="1"/>
</dbReference>
<dbReference type="PANTHER" id="PTHR46175:SF4">
    <property type="entry name" value="BACTERIOOPSIN TRANSCRIPTIONAL ACTIVATOR"/>
    <property type="match status" value="1"/>
</dbReference>
<protein>
    <submittedName>
        <fullName evidence="5">F-box/kelch-repeat protein At1g51550</fullName>
    </submittedName>
</protein>
<dbReference type="Proteomes" id="UP000813463">
    <property type="component" value="Chromosome 1"/>
</dbReference>
<keyword evidence="4" id="KW-1185">Reference proteome</keyword>
<dbReference type="AlphaFoldDB" id="A0A9R0JSU2"/>
<evidence type="ECO:0000313" key="4">
    <source>
        <dbReference type="Proteomes" id="UP000813463"/>
    </source>
</evidence>
<feature type="domain" description="F-box" evidence="3">
    <location>
        <begin position="56"/>
        <end position="102"/>
    </location>
</feature>
<reference evidence="5" key="2">
    <citation type="submission" date="2025-08" db="UniProtKB">
        <authorList>
            <consortium name="RefSeq"/>
        </authorList>
    </citation>
    <scope>IDENTIFICATION</scope>
    <source>
        <tissue evidence="5">Leaf</tissue>
    </source>
</reference>
<proteinExistence type="predicted"/>
<gene>
    <name evidence="5" type="primary">LOC110785572</name>
</gene>